<name>A0AAV2RQV7_MEGNR</name>
<dbReference type="EMBL" id="CAXKWB010031004">
    <property type="protein sequence ID" value="CAL4138946.1"/>
    <property type="molecule type" value="Genomic_DNA"/>
</dbReference>
<proteinExistence type="predicted"/>
<gene>
    <name evidence="1" type="ORF">MNOR_LOCUS28299</name>
</gene>
<keyword evidence="2" id="KW-1185">Reference proteome</keyword>
<accession>A0AAV2RQV7</accession>
<organism evidence="1 2">
    <name type="scientific">Meganyctiphanes norvegica</name>
    <name type="common">Northern krill</name>
    <name type="synonym">Thysanopoda norvegica</name>
    <dbReference type="NCBI Taxonomy" id="48144"/>
    <lineage>
        <taxon>Eukaryota</taxon>
        <taxon>Metazoa</taxon>
        <taxon>Ecdysozoa</taxon>
        <taxon>Arthropoda</taxon>
        <taxon>Crustacea</taxon>
        <taxon>Multicrustacea</taxon>
        <taxon>Malacostraca</taxon>
        <taxon>Eumalacostraca</taxon>
        <taxon>Eucarida</taxon>
        <taxon>Euphausiacea</taxon>
        <taxon>Euphausiidae</taxon>
        <taxon>Meganyctiphanes</taxon>
    </lineage>
</organism>
<sequence length="111" mass="12449">MLQCICILINRWVVKHYDGDGEELVKGVLERADLGKNVENLRISQVNNWLSGLMRLGQIKCCDVFAAVYKAPVTNTSIKQIENIQMTISRIIQSIENTSAAYKSVATGYPF</sequence>
<dbReference type="AlphaFoldDB" id="A0AAV2RQV7"/>
<protein>
    <submittedName>
        <fullName evidence="1">Uncharacterized protein</fullName>
    </submittedName>
</protein>
<dbReference type="Proteomes" id="UP001497623">
    <property type="component" value="Unassembled WGS sequence"/>
</dbReference>
<evidence type="ECO:0000313" key="2">
    <source>
        <dbReference type="Proteomes" id="UP001497623"/>
    </source>
</evidence>
<comment type="caution">
    <text evidence="1">The sequence shown here is derived from an EMBL/GenBank/DDBJ whole genome shotgun (WGS) entry which is preliminary data.</text>
</comment>
<reference evidence="1 2" key="1">
    <citation type="submission" date="2024-05" db="EMBL/GenBank/DDBJ databases">
        <authorList>
            <person name="Wallberg A."/>
        </authorList>
    </citation>
    <scope>NUCLEOTIDE SEQUENCE [LARGE SCALE GENOMIC DNA]</scope>
</reference>
<evidence type="ECO:0000313" key="1">
    <source>
        <dbReference type="EMBL" id="CAL4138946.1"/>
    </source>
</evidence>